<gene>
    <name evidence="3" type="ORF">CN689_06340</name>
</gene>
<dbReference type="NCBIfam" id="TIGR01554">
    <property type="entry name" value="major_cap_HK97"/>
    <property type="match status" value="1"/>
</dbReference>
<comment type="subcellular location">
    <subcellularLocation>
        <location evidence="1">Virion</location>
    </subcellularLocation>
</comment>
<dbReference type="InterPro" id="IPR024455">
    <property type="entry name" value="Phage_capsid"/>
</dbReference>
<organism evidence="3 4">
    <name type="scientific">Peribacillus butanolivorans</name>
    <dbReference type="NCBI Taxonomy" id="421767"/>
    <lineage>
        <taxon>Bacteria</taxon>
        <taxon>Bacillati</taxon>
        <taxon>Bacillota</taxon>
        <taxon>Bacilli</taxon>
        <taxon>Bacillales</taxon>
        <taxon>Bacillaceae</taxon>
        <taxon>Peribacillus</taxon>
    </lineage>
</organism>
<dbReference type="Pfam" id="PF05065">
    <property type="entry name" value="Phage_capsid"/>
    <property type="match status" value="1"/>
</dbReference>
<proteinExistence type="predicted"/>
<dbReference type="EMBL" id="NUEQ01000013">
    <property type="protein sequence ID" value="PEJ34941.1"/>
    <property type="molecule type" value="Genomic_DNA"/>
</dbReference>
<accession>A0AAX0RSH1</accession>
<dbReference type="RefSeq" id="WP_098175272.1">
    <property type="nucleotide sequence ID" value="NZ_NUEQ01000013.1"/>
</dbReference>
<dbReference type="AlphaFoldDB" id="A0AAX0RSH1"/>
<dbReference type="SUPFAM" id="SSF56563">
    <property type="entry name" value="Major capsid protein gp5"/>
    <property type="match status" value="1"/>
</dbReference>
<comment type="caution">
    <text evidence="3">The sequence shown here is derived from an EMBL/GenBank/DDBJ whole genome shotgun (WGS) entry which is preliminary data.</text>
</comment>
<evidence type="ECO:0000313" key="4">
    <source>
        <dbReference type="Proteomes" id="UP000220106"/>
    </source>
</evidence>
<evidence type="ECO:0000259" key="2">
    <source>
        <dbReference type="Pfam" id="PF05065"/>
    </source>
</evidence>
<protein>
    <submittedName>
        <fullName evidence="3">Phage major capsid protein</fullName>
    </submittedName>
</protein>
<evidence type="ECO:0000256" key="1">
    <source>
        <dbReference type="ARBA" id="ARBA00004328"/>
    </source>
</evidence>
<dbReference type="InterPro" id="IPR054612">
    <property type="entry name" value="Phage_capsid-like_C"/>
</dbReference>
<dbReference type="Proteomes" id="UP000220106">
    <property type="component" value="Unassembled WGS sequence"/>
</dbReference>
<name>A0AAX0RSH1_9BACI</name>
<evidence type="ECO:0000313" key="3">
    <source>
        <dbReference type="EMBL" id="PEJ34941.1"/>
    </source>
</evidence>
<sequence length="381" mass="41639">MTIKFNNFAEKKQAFAKATQEGSAEEQSAALNNMLEALAQDVQGDIMNQVNTSMLDRSIMQARGANVLTSEETKFFNVVIEKGGFKDTETLPKTTQERIFDDLVEGHPLLQQLGIQNLGAVTEFIYGDPEGAAVWGQLFGDIQGQLNATFRKESISQLKLTAFIPLSNDMLKLGLMWVERYVRTMISEAMSVGLERGYVAGTGKDMPIGLLKDLKGSVVDGKYPDKASAGILTFEPGRATINELKGVVEKLSIRPVGKDEEEKVRNVAGKVVMIVNPFDNFSIQANATVQNAAGIYVTSLPFNPTITESMFVPKGKVVFFIRGEYIAAVGGAMEVKKFDQTLAMEDATLYIAKQYATGKPKDNYAVQVYDLDLALEGGLEG</sequence>
<reference evidence="3 4" key="1">
    <citation type="submission" date="2017-09" db="EMBL/GenBank/DDBJ databases">
        <title>Large-scale bioinformatics analysis of Bacillus genomes uncovers conserved roles of natural products in bacterial physiology.</title>
        <authorList>
            <consortium name="Agbiome Team Llc"/>
            <person name="Bleich R.M."/>
            <person name="Kirk G.J."/>
            <person name="Santa Maria K.C."/>
            <person name="Allen S.E."/>
            <person name="Farag S."/>
            <person name="Shank E.A."/>
            <person name="Bowers A."/>
        </authorList>
    </citation>
    <scope>NUCLEOTIDE SEQUENCE [LARGE SCALE GENOMIC DNA]</scope>
    <source>
        <strain evidence="3 4">AFS003229</strain>
    </source>
</reference>
<feature type="domain" description="Phage capsid-like C-terminal" evidence="2">
    <location>
        <begin position="90"/>
        <end position="369"/>
    </location>
</feature>